<dbReference type="EMBL" id="MLJW01005835">
    <property type="protein sequence ID" value="OIQ67580.1"/>
    <property type="molecule type" value="Genomic_DNA"/>
</dbReference>
<evidence type="ECO:0000256" key="1">
    <source>
        <dbReference type="SAM" id="MobiDB-lite"/>
    </source>
</evidence>
<proteinExistence type="predicted"/>
<feature type="region of interest" description="Disordered" evidence="1">
    <location>
        <begin position="111"/>
        <end position="135"/>
    </location>
</feature>
<feature type="compositionally biased region" description="Low complexity" evidence="1">
    <location>
        <begin position="123"/>
        <end position="135"/>
    </location>
</feature>
<comment type="caution">
    <text evidence="2">The sequence shown here is derived from an EMBL/GenBank/DDBJ whole genome shotgun (WGS) entry which is preliminary data.</text>
</comment>
<accession>A0A1J5PJ64</accession>
<feature type="region of interest" description="Disordered" evidence="1">
    <location>
        <begin position="35"/>
        <end position="87"/>
    </location>
</feature>
<protein>
    <submittedName>
        <fullName evidence="2">Uncharacterized protein</fullName>
    </submittedName>
</protein>
<name>A0A1J5PJ64_9ZZZZ</name>
<feature type="compositionally biased region" description="Basic and acidic residues" evidence="1">
    <location>
        <begin position="112"/>
        <end position="122"/>
    </location>
</feature>
<feature type="compositionally biased region" description="Basic and acidic residues" evidence="1">
    <location>
        <begin position="42"/>
        <end position="58"/>
    </location>
</feature>
<gene>
    <name evidence="2" type="ORF">GALL_508380</name>
</gene>
<evidence type="ECO:0000313" key="2">
    <source>
        <dbReference type="EMBL" id="OIQ67580.1"/>
    </source>
</evidence>
<sequence>MRVKPCQEFDHCRAVAQVRLCHARDLGRVLARLGQQAGISPPRDDDLRLGQRLADGEGRGGAVNADRAGERAKRGGKGGRGANREIGADMGAGGVVELRRVDVKRHASIAMQDRESVDDRVAGDVAAADVEQPAD</sequence>
<organism evidence="2">
    <name type="scientific">mine drainage metagenome</name>
    <dbReference type="NCBI Taxonomy" id="410659"/>
    <lineage>
        <taxon>unclassified sequences</taxon>
        <taxon>metagenomes</taxon>
        <taxon>ecological metagenomes</taxon>
    </lineage>
</organism>
<reference evidence="2" key="1">
    <citation type="submission" date="2016-10" db="EMBL/GenBank/DDBJ databases">
        <title>Sequence of Gallionella enrichment culture.</title>
        <authorList>
            <person name="Poehlein A."/>
            <person name="Muehling M."/>
            <person name="Daniel R."/>
        </authorList>
    </citation>
    <scope>NUCLEOTIDE SEQUENCE</scope>
</reference>
<dbReference type="AlphaFoldDB" id="A0A1J5PJ64"/>